<protein>
    <submittedName>
        <fullName evidence="1">Uncharacterized protein</fullName>
    </submittedName>
</protein>
<reference evidence="1" key="1">
    <citation type="submission" date="2014-11" db="EMBL/GenBank/DDBJ databases">
        <authorList>
            <person name="Amaro Gonzalez C."/>
        </authorList>
    </citation>
    <scope>NUCLEOTIDE SEQUENCE</scope>
</reference>
<evidence type="ECO:0000313" key="1">
    <source>
        <dbReference type="EMBL" id="JAH48696.1"/>
    </source>
</evidence>
<dbReference type="EMBL" id="GBXM01059881">
    <property type="protein sequence ID" value="JAH48696.1"/>
    <property type="molecule type" value="Transcribed_RNA"/>
</dbReference>
<proteinExistence type="predicted"/>
<sequence length="45" mass="5228">MLVSCLQLPAALQSRQCQHFGRRWTIGSAYRSRMVWRNTTGPYSL</sequence>
<accession>A0A0E9T4U2</accession>
<reference evidence="1" key="2">
    <citation type="journal article" date="2015" name="Fish Shellfish Immunol.">
        <title>Early steps in the European eel (Anguilla anguilla)-Vibrio vulnificus interaction in the gills: Role of the RtxA13 toxin.</title>
        <authorList>
            <person name="Callol A."/>
            <person name="Pajuelo D."/>
            <person name="Ebbesson L."/>
            <person name="Teles M."/>
            <person name="MacKenzie S."/>
            <person name="Amaro C."/>
        </authorList>
    </citation>
    <scope>NUCLEOTIDE SEQUENCE</scope>
</reference>
<organism evidence="1">
    <name type="scientific">Anguilla anguilla</name>
    <name type="common">European freshwater eel</name>
    <name type="synonym">Muraena anguilla</name>
    <dbReference type="NCBI Taxonomy" id="7936"/>
    <lineage>
        <taxon>Eukaryota</taxon>
        <taxon>Metazoa</taxon>
        <taxon>Chordata</taxon>
        <taxon>Craniata</taxon>
        <taxon>Vertebrata</taxon>
        <taxon>Euteleostomi</taxon>
        <taxon>Actinopterygii</taxon>
        <taxon>Neopterygii</taxon>
        <taxon>Teleostei</taxon>
        <taxon>Anguilliformes</taxon>
        <taxon>Anguillidae</taxon>
        <taxon>Anguilla</taxon>
    </lineage>
</organism>
<name>A0A0E9T4U2_ANGAN</name>
<dbReference type="AlphaFoldDB" id="A0A0E9T4U2"/>